<accession>A0A7V7PRZ3</accession>
<organism evidence="1 2">
    <name type="scientific">Plantimonas leprariae</name>
    <dbReference type="NCBI Taxonomy" id="2615207"/>
    <lineage>
        <taxon>Bacteria</taxon>
        <taxon>Pseudomonadati</taxon>
        <taxon>Pseudomonadota</taxon>
        <taxon>Alphaproteobacteria</taxon>
        <taxon>Hyphomicrobiales</taxon>
        <taxon>Aurantimonadaceae</taxon>
        <taxon>Plantimonas</taxon>
    </lineage>
</organism>
<proteinExistence type="predicted"/>
<dbReference type="EMBL" id="VZDO01000003">
    <property type="protein sequence ID" value="KAB0681518.1"/>
    <property type="molecule type" value="Genomic_DNA"/>
</dbReference>
<evidence type="ECO:0000313" key="2">
    <source>
        <dbReference type="Proteomes" id="UP000432089"/>
    </source>
</evidence>
<dbReference type="AlphaFoldDB" id="A0A7V7PRZ3"/>
<evidence type="ECO:0000313" key="1">
    <source>
        <dbReference type="EMBL" id="KAB0681518.1"/>
    </source>
</evidence>
<reference evidence="1 2" key="1">
    <citation type="submission" date="2019-09" db="EMBL/GenBank/DDBJ databases">
        <title>YIM 132180 draft genome.</title>
        <authorList>
            <person name="Zhang K."/>
        </authorList>
    </citation>
    <scope>NUCLEOTIDE SEQUENCE [LARGE SCALE GENOMIC DNA]</scope>
    <source>
        <strain evidence="1 2">YIM 132180</strain>
    </source>
</reference>
<dbReference type="InterPro" id="IPR038578">
    <property type="entry name" value="GT29-like_sf"/>
</dbReference>
<dbReference type="Proteomes" id="UP000432089">
    <property type="component" value="Unassembled WGS sequence"/>
</dbReference>
<sequence length="198" mass="21304">MPAGTGVAIVGNAPETGDHAARIDAADLVVRFNNAPGLGRQAGTRTTHLVLVNHGGQMREWLEDPDFVRRRVVAEAGAFLLPFPPKPPEADPSEDGRDWTGEAAARLRPLGCPVAVLPEPLTREAAALVRREAGRPAAPSTGYLTAFALLAVTRPEAVRFDVFGFGFAGWEGHAFDAERRWFEAMAAAGRLRLHPVRN</sequence>
<name>A0A7V7PRZ3_9HYPH</name>
<dbReference type="Gene3D" id="3.90.1480.20">
    <property type="entry name" value="Glycosyl transferase family 29"/>
    <property type="match status" value="1"/>
</dbReference>
<gene>
    <name evidence="1" type="ORF">F6X38_05920</name>
</gene>
<protein>
    <submittedName>
        <fullName evidence="1">Uncharacterized protein</fullName>
    </submittedName>
</protein>
<keyword evidence="2" id="KW-1185">Reference proteome</keyword>
<comment type="caution">
    <text evidence="1">The sequence shown here is derived from an EMBL/GenBank/DDBJ whole genome shotgun (WGS) entry which is preliminary data.</text>
</comment>